<dbReference type="Pfam" id="PF03573">
    <property type="entry name" value="OprD"/>
    <property type="match status" value="1"/>
</dbReference>
<dbReference type="FunFam" id="2.40.160.10:FF:000008">
    <property type="entry name" value="OprD family porin"/>
    <property type="match status" value="1"/>
</dbReference>
<organism evidence="5 6">
    <name type="scientific">Zestomonas carbonaria</name>
    <dbReference type="NCBI Taxonomy" id="2762745"/>
    <lineage>
        <taxon>Bacteria</taxon>
        <taxon>Pseudomonadati</taxon>
        <taxon>Pseudomonadota</taxon>
        <taxon>Gammaproteobacteria</taxon>
        <taxon>Pseudomonadales</taxon>
        <taxon>Pseudomonadaceae</taxon>
        <taxon>Zestomonas</taxon>
    </lineage>
</organism>
<evidence type="ECO:0000313" key="5">
    <source>
        <dbReference type="EMBL" id="CAD5110023.1"/>
    </source>
</evidence>
<dbReference type="InterPro" id="IPR023614">
    <property type="entry name" value="Porin_dom_sf"/>
</dbReference>
<dbReference type="PANTHER" id="PTHR34596">
    <property type="entry name" value="CHITOPORIN"/>
    <property type="match status" value="1"/>
</dbReference>
<dbReference type="GO" id="GO:0015288">
    <property type="term" value="F:porin activity"/>
    <property type="evidence" value="ECO:0007669"/>
    <property type="project" value="TreeGrafter"/>
</dbReference>
<dbReference type="Gene3D" id="2.40.160.10">
    <property type="entry name" value="Porin"/>
    <property type="match status" value="1"/>
</dbReference>
<reference evidence="5 6" key="1">
    <citation type="submission" date="2020-08" db="EMBL/GenBank/DDBJ databases">
        <authorList>
            <person name="Criscuolo A."/>
        </authorList>
    </citation>
    <scope>NUCLEOTIDE SEQUENCE [LARGE SCALE GENOMIC DNA]</scope>
    <source>
        <strain evidence="5">CIP111764</strain>
    </source>
</reference>
<proteinExistence type="inferred from homology"/>
<comment type="caution">
    <text evidence="5">The sequence shown here is derived from an EMBL/GenBank/DDBJ whole genome shotgun (WGS) entry which is preliminary data.</text>
</comment>
<evidence type="ECO:0000256" key="1">
    <source>
        <dbReference type="ARBA" id="ARBA00009075"/>
    </source>
</evidence>
<dbReference type="EMBL" id="CAJFCI010000080">
    <property type="protein sequence ID" value="CAD5110023.1"/>
    <property type="molecule type" value="Genomic_DNA"/>
</dbReference>
<dbReference type="RefSeq" id="WP_187673319.1">
    <property type="nucleotide sequence ID" value="NZ_CAJFCI010000080.1"/>
</dbReference>
<dbReference type="InterPro" id="IPR005318">
    <property type="entry name" value="OM_porin_bac"/>
</dbReference>
<evidence type="ECO:0000256" key="2">
    <source>
        <dbReference type="ARBA" id="ARBA00022448"/>
    </source>
</evidence>
<feature type="signal peptide" evidence="4">
    <location>
        <begin position="1"/>
        <end position="30"/>
    </location>
</feature>
<keyword evidence="6" id="KW-1185">Reference proteome</keyword>
<comment type="similarity">
    <text evidence="1">Belongs to the outer membrane porin (Opr) (TC 1.B.25) family.</text>
</comment>
<dbReference type="SUPFAM" id="SSF56935">
    <property type="entry name" value="Porins"/>
    <property type="match status" value="1"/>
</dbReference>
<protein>
    <submittedName>
        <fullName evidence="5">Porin-like protein NicP</fullName>
    </submittedName>
</protein>
<dbReference type="Proteomes" id="UP000583387">
    <property type="component" value="Unassembled WGS sequence"/>
</dbReference>
<dbReference type="PANTHER" id="PTHR34596:SF2">
    <property type="entry name" value="CHITOPORIN"/>
    <property type="match status" value="1"/>
</dbReference>
<feature type="chain" id="PRO_5031228430" evidence="4">
    <location>
        <begin position="31"/>
        <end position="420"/>
    </location>
</feature>
<keyword evidence="3 4" id="KW-0732">Signal</keyword>
<keyword evidence="2" id="KW-0813">Transport</keyword>
<evidence type="ECO:0000256" key="4">
    <source>
        <dbReference type="SAM" id="SignalP"/>
    </source>
</evidence>
<name>A0A7U7ESH2_9GAMM</name>
<dbReference type="AlphaFoldDB" id="A0A7U7ESH2"/>
<sequence length="420" mass="46295">MNRIRTRSDSFLPRASLSLLVAAPLAHAMAGEGGFIDDASVTLGMRNLYFNRDFRQPGAAQSKQEEWAQGFLLQAKSGYTQGTIGVGLDVIGQLGLKLDSSPDRAGSGLLPKHDDGRAADDYSRLGVAPKLKLSNTELKVGELMPELPILLRNDGRLLPQTFQGGMLTSREFDGLTLHGGQMRSLSQRNSSDHQDLSVDGRNGAFSDRFDYLGGEYRLNAENTQVGLWQAELEDIYRQRFYGFSHKHKLGDWRLSANLGLFTTEEEGNAELGDLDNRAFTSFVSAGHGGHTFGAGYQRMSGDDGMIYIAGTSTPLVNDVQVRNFTTAGERSWQARYDYDFAALGVPGLTALVRYISGDHAEFAGRDDGRAWERDIDVSYVVQSGPLKNLGIRWRNAMVRSNHVADVDENRLILSYSLPLF</sequence>
<dbReference type="GO" id="GO:0016020">
    <property type="term" value="C:membrane"/>
    <property type="evidence" value="ECO:0007669"/>
    <property type="project" value="InterPro"/>
</dbReference>
<evidence type="ECO:0000313" key="6">
    <source>
        <dbReference type="Proteomes" id="UP000583387"/>
    </source>
</evidence>
<gene>
    <name evidence="5" type="primary">nicP_14</name>
    <name evidence="5" type="ORF">PSEWESI4_04339</name>
</gene>
<accession>A0A7U7ESH2</accession>
<evidence type="ECO:0000256" key="3">
    <source>
        <dbReference type="ARBA" id="ARBA00022729"/>
    </source>
</evidence>